<dbReference type="PANTHER" id="PTHR31606">
    <property type="entry name" value="WW DOMAIN BINDING PROTEIN 2, ISOFORM E"/>
    <property type="match status" value="1"/>
</dbReference>
<evidence type="ECO:0000313" key="3">
    <source>
        <dbReference type="EMBL" id="CAG7726812.1"/>
    </source>
</evidence>
<evidence type="ECO:0000313" key="4">
    <source>
        <dbReference type="Proteomes" id="UP000708208"/>
    </source>
</evidence>
<evidence type="ECO:0000256" key="1">
    <source>
        <dbReference type="SAM" id="MobiDB-lite"/>
    </source>
</evidence>
<evidence type="ECO:0000259" key="2">
    <source>
        <dbReference type="Pfam" id="PF02893"/>
    </source>
</evidence>
<organism evidence="3 4">
    <name type="scientific">Allacma fusca</name>
    <dbReference type="NCBI Taxonomy" id="39272"/>
    <lineage>
        <taxon>Eukaryota</taxon>
        <taxon>Metazoa</taxon>
        <taxon>Ecdysozoa</taxon>
        <taxon>Arthropoda</taxon>
        <taxon>Hexapoda</taxon>
        <taxon>Collembola</taxon>
        <taxon>Symphypleona</taxon>
        <taxon>Sminthuridae</taxon>
        <taxon>Allacma</taxon>
    </lineage>
</organism>
<dbReference type="InterPro" id="IPR004182">
    <property type="entry name" value="GRAM"/>
</dbReference>
<dbReference type="InterPro" id="IPR044852">
    <property type="entry name" value="WBP2-like"/>
</dbReference>
<feature type="compositionally biased region" description="Polar residues" evidence="1">
    <location>
        <begin position="248"/>
        <end position="257"/>
    </location>
</feature>
<feature type="compositionally biased region" description="Pro residues" evidence="1">
    <location>
        <begin position="286"/>
        <end position="296"/>
    </location>
</feature>
<accession>A0A8J2P5T5</accession>
<feature type="domain" description="GRAM" evidence="2">
    <location>
        <begin position="41"/>
        <end position="127"/>
    </location>
</feature>
<dbReference type="GO" id="GO:0005634">
    <property type="term" value="C:nucleus"/>
    <property type="evidence" value="ECO:0007669"/>
    <property type="project" value="TreeGrafter"/>
</dbReference>
<dbReference type="AlphaFoldDB" id="A0A8J2P5T5"/>
<dbReference type="PANTHER" id="PTHR31606:SF1">
    <property type="entry name" value="WW DOMAIN BINDING PROTEIN 2, ISOFORM E"/>
    <property type="match status" value="1"/>
</dbReference>
<dbReference type="CDD" id="cd13214">
    <property type="entry name" value="PH-GRAM_WBP2"/>
    <property type="match status" value="1"/>
</dbReference>
<proteinExistence type="predicted"/>
<sequence length="302" mass="31979">MSLNTAHTDGGVLIHQGEMILLHAPMAVLTFAGNEELKKFGEKTGNAYLTSHRLIFMAKNNSTNLKSFSFPFVTLSEVDVEQPVFGANNLRGKVRAQPDGGWRGEAKFKIVFKSGGAIEFATGMMKAIQLAKQMNGAQAAWNAPPPAYFDVAGGSAMPAPPMYYNQPANYYGWAPPAYNFPPPEAGSVYISEAPPPYPGIGGIGGYPQQPAYAPQNAGFYPSQPPPAYTPNPAAGAGYPYPPPSAPNNDTNGMANGNGNIGFYPPPQTNFAYADSNGGGQAYVPSAVPPPYAPPPMMNKKNN</sequence>
<reference evidence="3" key="1">
    <citation type="submission" date="2021-06" db="EMBL/GenBank/DDBJ databases">
        <authorList>
            <person name="Hodson N. C."/>
            <person name="Mongue J. A."/>
            <person name="Jaron S. K."/>
        </authorList>
    </citation>
    <scope>NUCLEOTIDE SEQUENCE</scope>
</reference>
<dbReference type="GO" id="GO:0031490">
    <property type="term" value="F:chromatin DNA binding"/>
    <property type="evidence" value="ECO:0007669"/>
    <property type="project" value="TreeGrafter"/>
</dbReference>
<dbReference type="EMBL" id="CAJVCH010140372">
    <property type="protein sequence ID" value="CAG7726812.1"/>
    <property type="molecule type" value="Genomic_DNA"/>
</dbReference>
<feature type="region of interest" description="Disordered" evidence="1">
    <location>
        <begin position="221"/>
        <end position="302"/>
    </location>
</feature>
<gene>
    <name evidence="3" type="ORF">AFUS01_LOCUS15698</name>
</gene>
<comment type="caution">
    <text evidence="3">The sequence shown here is derived from an EMBL/GenBank/DDBJ whole genome shotgun (WGS) entry which is preliminary data.</text>
</comment>
<dbReference type="Pfam" id="PF02893">
    <property type="entry name" value="GRAM"/>
    <property type="match status" value="1"/>
</dbReference>
<name>A0A8J2P5T5_9HEXA</name>
<keyword evidence="4" id="KW-1185">Reference proteome</keyword>
<dbReference type="Proteomes" id="UP000708208">
    <property type="component" value="Unassembled WGS sequence"/>
</dbReference>
<protein>
    <recommendedName>
        <fullName evidence="2">GRAM domain-containing protein</fullName>
    </recommendedName>
</protein>
<dbReference type="OrthoDB" id="1259151at2759"/>
<dbReference type="GO" id="GO:0003713">
    <property type="term" value="F:transcription coactivator activity"/>
    <property type="evidence" value="ECO:0007669"/>
    <property type="project" value="InterPro"/>
</dbReference>